<dbReference type="EMBL" id="CP012109">
    <property type="protein sequence ID" value="AKQ63325.1"/>
    <property type="molecule type" value="Genomic_DNA"/>
</dbReference>
<dbReference type="GO" id="GO:0016020">
    <property type="term" value="C:membrane"/>
    <property type="evidence" value="ECO:0007669"/>
    <property type="project" value="GOC"/>
</dbReference>
<dbReference type="GO" id="GO:0006506">
    <property type="term" value="P:GPI anchor biosynthetic process"/>
    <property type="evidence" value="ECO:0007669"/>
    <property type="project" value="TreeGrafter"/>
</dbReference>
<gene>
    <name evidence="3" type="ORF">A176_000237</name>
</gene>
<sequence length="296" mass="31922">MRLRHLLPVLFLMGPLACATGPGHRAATVTDAAVQRAPGELRVMTFNIQSGARGLERVAQVIRAAVPDVVALQEVDVGSTRAKGLDQTAELSRLTGLKYRAHFRTTDLFGGAYGIALLSRFPLEALAQYPLPVPSGAEPRTLAHAVMEVDGREVSVYLTHLIRRPFNGNTRMRQSAYVARLLAQDTRPKLLMGDLNDGPDSRSTRLLRRGLRDVVAETGSVGGTYPLPAFLPTLRIDYVLACDSFTPVASRVLRVDVSDHYPVVADLRLKLDAVAKRDGPAVAESDAAGRITGAAP</sequence>
<accession>A0A0H4WPR6</accession>
<dbReference type="KEGG" id="mym:A176_000237"/>
<dbReference type="GO" id="GO:0003824">
    <property type="term" value="F:catalytic activity"/>
    <property type="evidence" value="ECO:0007669"/>
    <property type="project" value="InterPro"/>
</dbReference>
<proteinExistence type="predicted"/>
<dbReference type="InterPro" id="IPR051916">
    <property type="entry name" value="GPI-anchor_lipid_remodeler"/>
</dbReference>
<dbReference type="RefSeq" id="WP_021781433.1">
    <property type="nucleotide sequence ID" value="NZ_CP012109.1"/>
</dbReference>
<dbReference type="Proteomes" id="UP000009026">
    <property type="component" value="Chromosome"/>
</dbReference>
<name>A0A0H4WPR6_9BACT</name>
<dbReference type="OrthoDB" id="155529at2"/>
<dbReference type="PANTHER" id="PTHR14859">
    <property type="entry name" value="CALCOFLUOR WHITE HYPERSENSITIVE PROTEIN PRECURSOR"/>
    <property type="match status" value="1"/>
</dbReference>
<feature type="signal peptide" evidence="1">
    <location>
        <begin position="1"/>
        <end position="19"/>
    </location>
</feature>
<keyword evidence="1" id="KW-0732">Signal</keyword>
<dbReference type="SUPFAM" id="SSF56219">
    <property type="entry name" value="DNase I-like"/>
    <property type="match status" value="1"/>
</dbReference>
<dbReference type="Gene3D" id="3.60.10.10">
    <property type="entry name" value="Endonuclease/exonuclease/phosphatase"/>
    <property type="match status" value="1"/>
</dbReference>
<feature type="domain" description="Endonuclease/exonuclease/phosphatase" evidence="2">
    <location>
        <begin position="44"/>
        <end position="260"/>
    </location>
</feature>
<evidence type="ECO:0000256" key="1">
    <source>
        <dbReference type="SAM" id="SignalP"/>
    </source>
</evidence>
<dbReference type="eggNOG" id="COG3568">
    <property type="taxonomic scope" value="Bacteria"/>
</dbReference>
<dbReference type="PANTHER" id="PTHR14859:SF15">
    <property type="entry name" value="ENDONUCLEASE_EXONUCLEASE_PHOSPHATASE DOMAIN-CONTAINING PROTEIN"/>
    <property type="match status" value="1"/>
</dbReference>
<dbReference type="InterPro" id="IPR036691">
    <property type="entry name" value="Endo/exonu/phosph_ase_sf"/>
</dbReference>
<dbReference type="PATRIC" id="fig|1297742.4.peg.245"/>
<evidence type="ECO:0000313" key="3">
    <source>
        <dbReference type="EMBL" id="AKQ63325.1"/>
    </source>
</evidence>
<reference evidence="3 4" key="1">
    <citation type="journal article" date="2016" name="PLoS ONE">
        <title>Complete Genome Sequence and Comparative Genomics of a Novel Myxobacterium Myxococcus hansupus.</title>
        <authorList>
            <person name="Sharma G."/>
            <person name="Narwani T."/>
            <person name="Subramanian S."/>
        </authorList>
    </citation>
    <scope>NUCLEOTIDE SEQUENCE [LARGE SCALE GENOMIC DNA]</scope>
    <source>
        <strain evidence="4">mixupus</strain>
    </source>
</reference>
<dbReference type="Pfam" id="PF03372">
    <property type="entry name" value="Exo_endo_phos"/>
    <property type="match status" value="1"/>
</dbReference>
<dbReference type="STRING" id="1297742.A176_000237"/>
<protein>
    <submittedName>
        <fullName evidence="3">Putative secreted protein</fullName>
    </submittedName>
</protein>
<evidence type="ECO:0000313" key="4">
    <source>
        <dbReference type="Proteomes" id="UP000009026"/>
    </source>
</evidence>
<dbReference type="AlphaFoldDB" id="A0A0H4WPR6"/>
<dbReference type="InterPro" id="IPR005135">
    <property type="entry name" value="Endo/exonuclease/phosphatase"/>
</dbReference>
<feature type="chain" id="PRO_5005212856" evidence="1">
    <location>
        <begin position="20"/>
        <end position="296"/>
    </location>
</feature>
<organism evidence="3 4">
    <name type="scientific">Pseudomyxococcus hansupus</name>
    <dbReference type="NCBI Taxonomy" id="1297742"/>
    <lineage>
        <taxon>Bacteria</taxon>
        <taxon>Pseudomonadati</taxon>
        <taxon>Myxococcota</taxon>
        <taxon>Myxococcia</taxon>
        <taxon>Myxococcales</taxon>
        <taxon>Cystobacterineae</taxon>
        <taxon>Myxococcaceae</taxon>
        <taxon>Pseudomyxococcus</taxon>
    </lineage>
</organism>
<keyword evidence="4" id="KW-1185">Reference proteome</keyword>
<evidence type="ECO:0000259" key="2">
    <source>
        <dbReference type="Pfam" id="PF03372"/>
    </source>
</evidence>